<dbReference type="Proteomes" id="UP001642540">
    <property type="component" value="Unassembled WGS sequence"/>
</dbReference>
<keyword evidence="1" id="KW-1133">Transmembrane helix</keyword>
<reference evidence="2 3" key="1">
    <citation type="submission" date="2024-08" db="EMBL/GenBank/DDBJ databases">
        <authorList>
            <person name="Cucini C."/>
            <person name="Frati F."/>
        </authorList>
    </citation>
    <scope>NUCLEOTIDE SEQUENCE [LARGE SCALE GENOMIC DNA]</scope>
</reference>
<proteinExistence type="predicted"/>
<keyword evidence="1" id="KW-0812">Transmembrane</keyword>
<sequence>MPYYRIPIFEKATKIRNIILFLHSSYAVFEICISPLFFITLYNQDWYVLFYILPTHWKEFCVGQLWPLAIVSILTTWFEATQWGGGATYCNCTMIYLQNAATTMKFLG</sequence>
<name>A0ABP1RIB6_9HEXA</name>
<evidence type="ECO:0000256" key="1">
    <source>
        <dbReference type="SAM" id="Phobius"/>
    </source>
</evidence>
<comment type="caution">
    <text evidence="2">The sequence shown here is derived from an EMBL/GenBank/DDBJ whole genome shotgun (WGS) entry which is preliminary data.</text>
</comment>
<evidence type="ECO:0000313" key="2">
    <source>
        <dbReference type="EMBL" id="CAL8128758.1"/>
    </source>
</evidence>
<evidence type="ECO:0000313" key="3">
    <source>
        <dbReference type="Proteomes" id="UP001642540"/>
    </source>
</evidence>
<dbReference type="EMBL" id="CAXLJM020000075">
    <property type="protein sequence ID" value="CAL8128758.1"/>
    <property type="molecule type" value="Genomic_DNA"/>
</dbReference>
<keyword evidence="3" id="KW-1185">Reference proteome</keyword>
<organism evidence="2 3">
    <name type="scientific">Orchesella dallaii</name>
    <dbReference type="NCBI Taxonomy" id="48710"/>
    <lineage>
        <taxon>Eukaryota</taxon>
        <taxon>Metazoa</taxon>
        <taxon>Ecdysozoa</taxon>
        <taxon>Arthropoda</taxon>
        <taxon>Hexapoda</taxon>
        <taxon>Collembola</taxon>
        <taxon>Entomobryomorpha</taxon>
        <taxon>Entomobryoidea</taxon>
        <taxon>Orchesellidae</taxon>
        <taxon>Orchesellinae</taxon>
        <taxon>Orchesella</taxon>
    </lineage>
</organism>
<accession>A0ABP1RIB6</accession>
<keyword evidence="1" id="KW-0472">Membrane</keyword>
<gene>
    <name evidence="2" type="ORF">ODALV1_LOCUS22524</name>
</gene>
<feature type="transmembrane region" description="Helical" evidence="1">
    <location>
        <begin position="20"/>
        <end position="42"/>
    </location>
</feature>
<protein>
    <submittedName>
        <fullName evidence="2">Uncharacterized protein</fullName>
    </submittedName>
</protein>